<dbReference type="PRINTS" id="PR01415">
    <property type="entry name" value="ANKYRIN"/>
</dbReference>
<dbReference type="InterPro" id="IPR039323">
    <property type="entry name" value="ANKRD_45/46/60"/>
</dbReference>
<proteinExistence type="predicted"/>
<organism evidence="2 3">
    <name type="scientific">Infirmifilum lucidum</name>
    <dbReference type="NCBI Taxonomy" id="2776706"/>
    <lineage>
        <taxon>Archaea</taxon>
        <taxon>Thermoproteota</taxon>
        <taxon>Thermoprotei</taxon>
        <taxon>Thermofilales</taxon>
        <taxon>Thermofilaceae</taxon>
        <taxon>Infirmifilum</taxon>
    </lineage>
</organism>
<dbReference type="GeneID" id="59148302"/>
<sequence length="172" mass="18656">MSEDLIEAAARGDYWRVKELLDRGAHVNTRDKHGETPLHHAAWMGHLDVAELLLDRGAEVDARDNYGSTPLHHAARGGRLKVVKLLLDRGADVNARNKAGWTPLDLARAGGHKKVVELLESARGGSRARVGRGDVAGTPPAGVVDPASAVLWVERAIERGRELLREATSHKP</sequence>
<dbReference type="InParanoid" id="A0A7L9FJ60"/>
<keyword evidence="1" id="KW-0040">ANK repeat</keyword>
<dbReference type="PROSITE" id="PS50088">
    <property type="entry name" value="ANK_REPEAT"/>
    <property type="match status" value="2"/>
</dbReference>
<dbReference type="AlphaFoldDB" id="A0A7L9FJ60"/>
<evidence type="ECO:0000256" key="1">
    <source>
        <dbReference type="PROSITE-ProRule" id="PRU00023"/>
    </source>
</evidence>
<protein>
    <submittedName>
        <fullName evidence="2">Ankyrin repeat domain-containing protein</fullName>
    </submittedName>
</protein>
<dbReference type="Proteomes" id="UP000594121">
    <property type="component" value="Chromosome"/>
</dbReference>
<dbReference type="PROSITE" id="PS50297">
    <property type="entry name" value="ANK_REP_REGION"/>
    <property type="match status" value="2"/>
</dbReference>
<dbReference type="Pfam" id="PF12796">
    <property type="entry name" value="Ank_2"/>
    <property type="match status" value="1"/>
</dbReference>
<gene>
    <name evidence="2" type="ORF">IG193_00360</name>
</gene>
<dbReference type="Gene3D" id="1.25.40.20">
    <property type="entry name" value="Ankyrin repeat-containing domain"/>
    <property type="match status" value="2"/>
</dbReference>
<dbReference type="KEGG" id="thel:IG193_00360"/>
<feature type="repeat" description="ANK" evidence="1">
    <location>
        <begin position="66"/>
        <end position="98"/>
    </location>
</feature>
<dbReference type="PANTHER" id="PTHR22677:SF4">
    <property type="entry name" value="USHER SYNDROME TYPE-1G PROTEIN-LIKE PROTEIN"/>
    <property type="match status" value="1"/>
</dbReference>
<evidence type="ECO:0000313" key="2">
    <source>
        <dbReference type="EMBL" id="QOJ78954.1"/>
    </source>
</evidence>
<feature type="repeat" description="ANK" evidence="1">
    <location>
        <begin position="33"/>
        <end position="65"/>
    </location>
</feature>
<keyword evidence="3" id="KW-1185">Reference proteome</keyword>
<reference evidence="2 3" key="1">
    <citation type="submission" date="2020-10" db="EMBL/GenBank/DDBJ databases">
        <title>Thermofilum lucidum 3507LT sp. nov. a novel member of Thermofilaceae family isolated from Chile hot spring, and proposal of description order Thermofilales.</title>
        <authorList>
            <person name="Zayulina K.S."/>
            <person name="Elcheninov A.G."/>
            <person name="Toshchakov S.V."/>
            <person name="Kublanov I.V."/>
        </authorList>
    </citation>
    <scope>NUCLEOTIDE SEQUENCE [LARGE SCALE GENOMIC DNA]</scope>
    <source>
        <strain evidence="2 3">3507LT</strain>
    </source>
</reference>
<dbReference type="Pfam" id="PF00023">
    <property type="entry name" value="Ank"/>
    <property type="match status" value="1"/>
</dbReference>
<dbReference type="SUPFAM" id="SSF48403">
    <property type="entry name" value="Ankyrin repeat"/>
    <property type="match status" value="1"/>
</dbReference>
<dbReference type="SMART" id="SM00248">
    <property type="entry name" value="ANK"/>
    <property type="match status" value="3"/>
</dbReference>
<dbReference type="RefSeq" id="WP_192818926.1">
    <property type="nucleotide sequence ID" value="NZ_CP062310.1"/>
</dbReference>
<dbReference type="EMBL" id="CP062310">
    <property type="protein sequence ID" value="QOJ78954.1"/>
    <property type="molecule type" value="Genomic_DNA"/>
</dbReference>
<dbReference type="InterPro" id="IPR002110">
    <property type="entry name" value="Ankyrin_rpt"/>
</dbReference>
<dbReference type="InterPro" id="IPR036770">
    <property type="entry name" value="Ankyrin_rpt-contain_sf"/>
</dbReference>
<accession>A0A7L9FJ60</accession>
<name>A0A7L9FJ60_9CREN</name>
<evidence type="ECO:0000313" key="3">
    <source>
        <dbReference type="Proteomes" id="UP000594121"/>
    </source>
</evidence>
<dbReference type="PANTHER" id="PTHR22677">
    <property type="entry name" value="ANKYRIN REPEAT DOMAIN-CONTAINING PROTEIN 60"/>
    <property type="match status" value="1"/>
</dbReference>